<dbReference type="Gene3D" id="3.40.50.410">
    <property type="entry name" value="von Willebrand factor, type A domain"/>
    <property type="match status" value="1"/>
</dbReference>
<organism evidence="2 3">
    <name type="scientific">Algimonas porphyrae</name>
    <dbReference type="NCBI Taxonomy" id="1128113"/>
    <lineage>
        <taxon>Bacteria</taxon>
        <taxon>Pseudomonadati</taxon>
        <taxon>Pseudomonadota</taxon>
        <taxon>Alphaproteobacteria</taxon>
        <taxon>Maricaulales</taxon>
        <taxon>Robiginitomaculaceae</taxon>
        <taxon>Algimonas</taxon>
    </lineage>
</organism>
<accession>A0ABQ5UYP1</accession>
<dbReference type="Pfam" id="PF13400">
    <property type="entry name" value="Tad"/>
    <property type="match status" value="1"/>
</dbReference>
<comment type="caution">
    <text evidence="2">The sequence shown here is derived from an EMBL/GenBank/DDBJ whole genome shotgun (WGS) entry which is preliminary data.</text>
</comment>
<protein>
    <recommendedName>
        <fullName evidence="1">VWFA domain-containing protein</fullName>
    </recommendedName>
</protein>
<dbReference type="Proteomes" id="UP001161390">
    <property type="component" value="Unassembled WGS sequence"/>
</dbReference>
<evidence type="ECO:0000259" key="1">
    <source>
        <dbReference type="PROSITE" id="PS50234"/>
    </source>
</evidence>
<dbReference type="InterPro" id="IPR028087">
    <property type="entry name" value="Tad_N"/>
</dbReference>
<reference evidence="2" key="2">
    <citation type="submission" date="2023-01" db="EMBL/GenBank/DDBJ databases">
        <title>Draft genome sequence of Algimonas porphyrae strain NBRC 108216.</title>
        <authorList>
            <person name="Sun Q."/>
            <person name="Mori K."/>
        </authorList>
    </citation>
    <scope>NUCLEOTIDE SEQUENCE</scope>
    <source>
        <strain evidence="2">NBRC 108216</strain>
    </source>
</reference>
<dbReference type="InterPro" id="IPR036465">
    <property type="entry name" value="vWFA_dom_sf"/>
</dbReference>
<sequence length="444" mass="48332">MLVVMLGVGAAIDYGSMNERSSNLQNMADAAVLAAAASGEDKHADLSQIAREVIRTHNKEGWSLSVDVRLEDDLLVVDITNQYDPFIMGMMGKDNHALSVTTASPLAGDTPIELALVLDTTDSMAGANMNAMRVAANAMLTDLQDSESDVRVSVVPFGQYVNIGTSHGKPGSRSWIDMRNYGESYQHCWRPRTQIKAPTCRKVGTETYTVWRDGRNMGTRTRDKKECSGGEWRTEPEQCVTKTRDWHGCMGTRTSDAKAAQAAVNGTRLPAAIDEHCGSELMPLSSSFNQMRTKVTSLSTKGSTYLPSGLVWGWRTLTPAAPYTQAVATRAESPKRAMLFMTDGLNNLSRGDGSSNASGVKHRRTSDGGADGLALTRSLCQNINDDEIEIFVVAYQLPGSSRTADVLSDCATTKAHFFEPDNAAQLLRDFREIATMLDSPRLVF</sequence>
<gene>
    <name evidence="2" type="ORF">GCM10007854_13850</name>
</gene>
<keyword evidence="3" id="KW-1185">Reference proteome</keyword>
<reference evidence="2" key="1">
    <citation type="journal article" date="2014" name="Int. J. Syst. Evol. Microbiol.">
        <title>Complete genome of a new Firmicutes species belonging to the dominant human colonic microbiota ('Ruminococcus bicirculans') reveals two chromosomes and a selective capacity to utilize plant glucans.</title>
        <authorList>
            <consortium name="NISC Comparative Sequencing Program"/>
            <person name="Wegmann U."/>
            <person name="Louis P."/>
            <person name="Goesmann A."/>
            <person name="Henrissat B."/>
            <person name="Duncan S.H."/>
            <person name="Flint H.J."/>
        </authorList>
    </citation>
    <scope>NUCLEOTIDE SEQUENCE</scope>
    <source>
        <strain evidence="2">NBRC 108216</strain>
    </source>
</reference>
<dbReference type="PROSITE" id="PS50234">
    <property type="entry name" value="VWFA"/>
    <property type="match status" value="1"/>
</dbReference>
<dbReference type="SUPFAM" id="SSF53300">
    <property type="entry name" value="vWA-like"/>
    <property type="match status" value="1"/>
</dbReference>
<proteinExistence type="predicted"/>
<feature type="domain" description="VWFA" evidence="1">
    <location>
        <begin position="113"/>
        <end position="158"/>
    </location>
</feature>
<dbReference type="CDD" id="cd00198">
    <property type="entry name" value="vWFA"/>
    <property type="match status" value="1"/>
</dbReference>
<dbReference type="EMBL" id="BSNJ01000003">
    <property type="protein sequence ID" value="GLQ20430.1"/>
    <property type="molecule type" value="Genomic_DNA"/>
</dbReference>
<name>A0ABQ5UYP1_9PROT</name>
<dbReference type="InterPro" id="IPR002035">
    <property type="entry name" value="VWF_A"/>
</dbReference>
<evidence type="ECO:0000313" key="2">
    <source>
        <dbReference type="EMBL" id="GLQ20430.1"/>
    </source>
</evidence>
<evidence type="ECO:0000313" key="3">
    <source>
        <dbReference type="Proteomes" id="UP001161390"/>
    </source>
</evidence>